<organism evidence="2 3">
    <name type="scientific">Dictyostelium purpureum</name>
    <name type="common">Slime mold</name>
    <dbReference type="NCBI Taxonomy" id="5786"/>
    <lineage>
        <taxon>Eukaryota</taxon>
        <taxon>Amoebozoa</taxon>
        <taxon>Evosea</taxon>
        <taxon>Eumycetozoa</taxon>
        <taxon>Dictyostelia</taxon>
        <taxon>Dictyosteliales</taxon>
        <taxon>Dictyosteliaceae</taxon>
        <taxon>Dictyostelium</taxon>
    </lineage>
</organism>
<name>F1A4Q9_DICPU</name>
<dbReference type="RefSeq" id="XP_003294652.1">
    <property type="nucleotide sequence ID" value="XM_003294604.1"/>
</dbReference>
<feature type="compositionally biased region" description="Polar residues" evidence="1">
    <location>
        <begin position="80"/>
        <end position="100"/>
    </location>
</feature>
<evidence type="ECO:0000313" key="2">
    <source>
        <dbReference type="EMBL" id="EGC28819.1"/>
    </source>
</evidence>
<accession>F1A4Q9</accession>
<keyword evidence="3" id="KW-1185">Reference proteome</keyword>
<dbReference type="VEuPathDB" id="AmoebaDB:DICPUDRAFT_159686"/>
<dbReference type="KEGG" id="dpp:DICPUDRAFT_159686"/>
<protein>
    <submittedName>
        <fullName evidence="2">Uncharacterized protein</fullName>
    </submittedName>
</protein>
<dbReference type="GeneID" id="10507109"/>
<dbReference type="EMBL" id="GL871537">
    <property type="protein sequence ID" value="EGC28819.1"/>
    <property type="molecule type" value="Genomic_DNA"/>
</dbReference>
<dbReference type="Proteomes" id="UP000001064">
    <property type="component" value="Unassembled WGS sequence"/>
</dbReference>
<proteinExistence type="predicted"/>
<evidence type="ECO:0000313" key="3">
    <source>
        <dbReference type="Proteomes" id="UP000001064"/>
    </source>
</evidence>
<dbReference type="AlphaFoldDB" id="F1A4Q9"/>
<reference evidence="3" key="1">
    <citation type="journal article" date="2011" name="Genome Biol.">
        <title>Comparative genomics of the social amoebae Dictyostelium discoideum and Dictyostelium purpureum.</title>
        <authorList>
            <consortium name="US DOE Joint Genome Institute (JGI-PGF)"/>
            <person name="Sucgang R."/>
            <person name="Kuo A."/>
            <person name="Tian X."/>
            <person name="Salerno W."/>
            <person name="Parikh A."/>
            <person name="Feasley C.L."/>
            <person name="Dalin E."/>
            <person name="Tu H."/>
            <person name="Huang E."/>
            <person name="Barry K."/>
            <person name="Lindquist E."/>
            <person name="Shapiro H."/>
            <person name="Bruce D."/>
            <person name="Schmutz J."/>
            <person name="Salamov A."/>
            <person name="Fey P."/>
            <person name="Gaudet P."/>
            <person name="Anjard C."/>
            <person name="Babu M.M."/>
            <person name="Basu S."/>
            <person name="Bushmanova Y."/>
            <person name="van der Wel H."/>
            <person name="Katoh-Kurasawa M."/>
            <person name="Dinh C."/>
            <person name="Coutinho P.M."/>
            <person name="Saito T."/>
            <person name="Elias M."/>
            <person name="Schaap P."/>
            <person name="Kay R.R."/>
            <person name="Henrissat B."/>
            <person name="Eichinger L."/>
            <person name="Rivero F."/>
            <person name="Putnam N.H."/>
            <person name="West C.M."/>
            <person name="Loomis W.F."/>
            <person name="Chisholm R.L."/>
            <person name="Shaulsky G."/>
            <person name="Strassmann J.E."/>
            <person name="Queller D.C."/>
            <person name="Kuspa A."/>
            <person name="Grigoriev I.V."/>
        </authorList>
    </citation>
    <scope>NUCLEOTIDE SEQUENCE [LARGE SCALE GENOMIC DNA]</scope>
    <source>
        <strain evidence="3">QSDP1</strain>
    </source>
</reference>
<feature type="region of interest" description="Disordered" evidence="1">
    <location>
        <begin position="79"/>
        <end position="117"/>
    </location>
</feature>
<sequence length="167" mass="20004">MCNTFHFLENKTNKKSSKFDKIGLVEGQIEYQNEEQIQFEEYNQPLFQQYEIYEQQPIQCLNREQQEELKLQRQFEQKPFKQQSHQFNCRSTSTYYQQRPNAHPESEASPPQNHQTSHHLTKMNHVILFLVNQNHTGIPNHLIKTVENHLLLSMKKGELVHFHNQCV</sequence>
<dbReference type="InParanoid" id="F1A4Q9"/>
<gene>
    <name evidence="2" type="ORF">DICPUDRAFT_159686</name>
</gene>
<evidence type="ECO:0000256" key="1">
    <source>
        <dbReference type="SAM" id="MobiDB-lite"/>
    </source>
</evidence>